<gene>
    <name evidence="1" type="ORF">MCOR_3651</name>
</gene>
<reference evidence="1 2" key="1">
    <citation type="submission" date="2020-06" db="EMBL/GenBank/DDBJ databases">
        <authorList>
            <person name="Li R."/>
            <person name="Bekaert M."/>
        </authorList>
    </citation>
    <scope>NUCLEOTIDE SEQUENCE [LARGE SCALE GENOMIC DNA]</scope>
    <source>
        <strain evidence="2">wild</strain>
    </source>
</reference>
<dbReference type="EMBL" id="CACVKT020000627">
    <property type="protein sequence ID" value="CAC5361556.1"/>
    <property type="molecule type" value="Genomic_DNA"/>
</dbReference>
<protein>
    <submittedName>
        <fullName evidence="1">Uncharacterized protein</fullName>
    </submittedName>
</protein>
<dbReference type="AlphaFoldDB" id="A0A6J8A4W5"/>
<sequence length="356" mass="40199">MELCEIFDLAFIDPFDISDAPEHLVIVNIATGSVAPKCIETSLSNALETGLAMMKKFVKERLLDTDLMNTQRKSLYDSLPKSTVKTLTEMKKSEKMTSIDRCNALIYDGHAVIQMLNPPSRTVVPTTFEDMANWFFDTIFSHSRHSNNDRPVKQIHIVFERYLEESIKEQTREKRTAGILVSQPTNKRVISSPDTDVLVLLIHHRQSIAAENVYFLTGRVVFMVKRTVFSLDSLRCEKANKSVPAKKLPPTENSFKQVLRCIHQLKIWHSANTAMHEQVNPIMYGYGRDLETDTIMPRLMSQPAAAPELLNNLICECDEHNCSEICTCLENEQACSATYSCGASADIADETTCNTQ</sequence>
<accession>A0A6J8A4W5</accession>
<dbReference type="PANTHER" id="PTHR46704">
    <property type="entry name" value="CXC DOMAIN-CONTAINING PROTEIN-RELATED"/>
    <property type="match status" value="1"/>
</dbReference>
<dbReference type="PANTHER" id="PTHR46704:SF1">
    <property type="entry name" value="TELOMERE LENGTH REGULATION PROTEIN TEL2 HOMOLOG"/>
    <property type="match status" value="1"/>
</dbReference>
<evidence type="ECO:0000313" key="1">
    <source>
        <dbReference type="EMBL" id="CAC5361556.1"/>
    </source>
</evidence>
<evidence type="ECO:0000313" key="2">
    <source>
        <dbReference type="Proteomes" id="UP000507470"/>
    </source>
</evidence>
<dbReference type="Proteomes" id="UP000507470">
    <property type="component" value="Unassembled WGS sequence"/>
</dbReference>
<keyword evidence="2" id="KW-1185">Reference proteome</keyword>
<proteinExistence type="predicted"/>
<name>A0A6J8A4W5_MYTCO</name>
<dbReference type="OrthoDB" id="5984884at2759"/>
<organism evidence="1 2">
    <name type="scientific">Mytilus coruscus</name>
    <name type="common">Sea mussel</name>
    <dbReference type="NCBI Taxonomy" id="42192"/>
    <lineage>
        <taxon>Eukaryota</taxon>
        <taxon>Metazoa</taxon>
        <taxon>Spiralia</taxon>
        <taxon>Lophotrochozoa</taxon>
        <taxon>Mollusca</taxon>
        <taxon>Bivalvia</taxon>
        <taxon>Autobranchia</taxon>
        <taxon>Pteriomorphia</taxon>
        <taxon>Mytilida</taxon>
        <taxon>Mytiloidea</taxon>
        <taxon>Mytilidae</taxon>
        <taxon>Mytilinae</taxon>
        <taxon>Mytilus</taxon>
    </lineage>
</organism>